<organism evidence="10 11">
    <name type="scientific">Aureliella helgolandensis</name>
    <dbReference type="NCBI Taxonomy" id="2527968"/>
    <lineage>
        <taxon>Bacteria</taxon>
        <taxon>Pseudomonadati</taxon>
        <taxon>Planctomycetota</taxon>
        <taxon>Planctomycetia</taxon>
        <taxon>Pirellulales</taxon>
        <taxon>Pirellulaceae</taxon>
        <taxon>Aureliella</taxon>
    </lineage>
</organism>
<evidence type="ECO:0000259" key="9">
    <source>
        <dbReference type="Pfam" id="PF01052"/>
    </source>
</evidence>
<evidence type="ECO:0000256" key="2">
    <source>
        <dbReference type="ARBA" id="ARBA00009226"/>
    </source>
</evidence>
<protein>
    <recommendedName>
        <fullName evidence="3">Flagellar motor switch protein FliN</fullName>
    </recommendedName>
</protein>
<dbReference type="InterPro" id="IPR036429">
    <property type="entry name" value="SpoA-like_sf"/>
</dbReference>
<dbReference type="InterPro" id="IPR001172">
    <property type="entry name" value="FliN_T3SS_HrcQb"/>
</dbReference>
<evidence type="ECO:0000256" key="8">
    <source>
        <dbReference type="SAM" id="MobiDB-lite"/>
    </source>
</evidence>
<dbReference type="GO" id="GO:0005886">
    <property type="term" value="C:plasma membrane"/>
    <property type="evidence" value="ECO:0007669"/>
    <property type="project" value="UniProtKB-SubCell"/>
</dbReference>
<keyword evidence="10" id="KW-0969">Cilium</keyword>
<dbReference type="PANTHER" id="PTHR43484:SF1">
    <property type="entry name" value="FLAGELLAR MOTOR SWITCH PROTEIN FLIN"/>
    <property type="match status" value="1"/>
</dbReference>
<comment type="similarity">
    <text evidence="2">Belongs to the FliN/MopA/SpaO family.</text>
</comment>
<feature type="region of interest" description="Disordered" evidence="8">
    <location>
        <begin position="1"/>
        <end position="78"/>
    </location>
</feature>
<feature type="compositionally biased region" description="Low complexity" evidence="8">
    <location>
        <begin position="43"/>
        <end position="64"/>
    </location>
</feature>
<evidence type="ECO:0000256" key="5">
    <source>
        <dbReference type="ARBA" id="ARBA00022500"/>
    </source>
</evidence>
<proteinExistence type="inferred from homology"/>
<gene>
    <name evidence="10" type="primary">fliN_2</name>
    <name evidence="10" type="ORF">Q31a_61280</name>
</gene>
<reference evidence="10 11" key="1">
    <citation type="submission" date="2019-02" db="EMBL/GenBank/DDBJ databases">
        <title>Deep-cultivation of Planctomycetes and their phenomic and genomic characterization uncovers novel biology.</title>
        <authorList>
            <person name="Wiegand S."/>
            <person name="Jogler M."/>
            <person name="Boedeker C."/>
            <person name="Pinto D."/>
            <person name="Vollmers J."/>
            <person name="Rivas-Marin E."/>
            <person name="Kohn T."/>
            <person name="Peeters S.H."/>
            <person name="Heuer A."/>
            <person name="Rast P."/>
            <person name="Oberbeckmann S."/>
            <person name="Bunk B."/>
            <person name="Jeske O."/>
            <person name="Meyerdierks A."/>
            <person name="Storesund J.E."/>
            <person name="Kallscheuer N."/>
            <person name="Luecker S."/>
            <person name="Lage O.M."/>
            <person name="Pohl T."/>
            <person name="Merkel B.J."/>
            <person name="Hornburger P."/>
            <person name="Mueller R.-W."/>
            <person name="Bruemmer F."/>
            <person name="Labrenz M."/>
            <person name="Spormann A.M."/>
            <person name="Op den Camp H."/>
            <person name="Overmann J."/>
            <person name="Amann R."/>
            <person name="Jetten M.S.M."/>
            <person name="Mascher T."/>
            <person name="Medema M.H."/>
            <person name="Devos D.P."/>
            <person name="Kaster A.-K."/>
            <person name="Ovreas L."/>
            <person name="Rohde M."/>
            <person name="Galperin M.Y."/>
            <person name="Jogler C."/>
        </authorList>
    </citation>
    <scope>NUCLEOTIDE SEQUENCE [LARGE SCALE GENOMIC DNA]</scope>
    <source>
        <strain evidence="10 11">Q31a</strain>
    </source>
</reference>
<dbReference type="Proteomes" id="UP000318017">
    <property type="component" value="Chromosome"/>
</dbReference>
<evidence type="ECO:0000256" key="4">
    <source>
        <dbReference type="ARBA" id="ARBA00022475"/>
    </source>
</evidence>
<keyword evidence="6" id="KW-0283">Flagellar rotation</keyword>
<dbReference type="InterPro" id="IPR051469">
    <property type="entry name" value="FliN/MopA/SpaO"/>
</dbReference>
<name>A0A518GGL0_9BACT</name>
<dbReference type="SUPFAM" id="SSF101801">
    <property type="entry name" value="Surface presentation of antigens (SPOA)"/>
    <property type="match status" value="1"/>
</dbReference>
<dbReference type="InterPro" id="IPR001543">
    <property type="entry name" value="FliN-like_C"/>
</dbReference>
<evidence type="ECO:0000256" key="1">
    <source>
        <dbReference type="ARBA" id="ARBA00004413"/>
    </source>
</evidence>
<evidence type="ECO:0000256" key="6">
    <source>
        <dbReference type="ARBA" id="ARBA00022779"/>
    </source>
</evidence>
<keyword evidence="11" id="KW-1185">Reference proteome</keyword>
<dbReference type="EMBL" id="CP036298">
    <property type="protein sequence ID" value="QDV27735.1"/>
    <property type="molecule type" value="Genomic_DNA"/>
</dbReference>
<feature type="domain" description="Flagellar motor switch protein FliN-like C-terminal" evidence="9">
    <location>
        <begin position="84"/>
        <end position="154"/>
    </location>
</feature>
<dbReference type="Pfam" id="PF01052">
    <property type="entry name" value="FliMN_C"/>
    <property type="match status" value="1"/>
</dbReference>
<dbReference type="KEGG" id="ahel:Q31a_61280"/>
<evidence type="ECO:0000313" key="10">
    <source>
        <dbReference type="EMBL" id="QDV27735.1"/>
    </source>
</evidence>
<dbReference type="Gene3D" id="2.30.330.10">
    <property type="entry name" value="SpoA-like"/>
    <property type="match status" value="1"/>
</dbReference>
<keyword evidence="7" id="KW-0472">Membrane</keyword>
<keyword evidence="5" id="KW-0145">Chemotaxis</keyword>
<dbReference type="AlphaFoldDB" id="A0A518GGL0"/>
<evidence type="ECO:0000256" key="7">
    <source>
        <dbReference type="ARBA" id="ARBA00023136"/>
    </source>
</evidence>
<dbReference type="GO" id="GO:0003774">
    <property type="term" value="F:cytoskeletal motor activity"/>
    <property type="evidence" value="ECO:0007669"/>
    <property type="project" value="InterPro"/>
</dbReference>
<keyword evidence="4" id="KW-1003">Cell membrane</keyword>
<dbReference type="GO" id="GO:0006935">
    <property type="term" value="P:chemotaxis"/>
    <property type="evidence" value="ECO:0007669"/>
    <property type="project" value="UniProtKB-KW"/>
</dbReference>
<dbReference type="GO" id="GO:0009425">
    <property type="term" value="C:bacterial-type flagellum basal body"/>
    <property type="evidence" value="ECO:0007669"/>
    <property type="project" value="InterPro"/>
</dbReference>
<keyword evidence="10" id="KW-0282">Flagellum</keyword>
<dbReference type="PRINTS" id="PR00956">
    <property type="entry name" value="FLGMOTORFLIN"/>
</dbReference>
<dbReference type="GO" id="GO:0071973">
    <property type="term" value="P:bacterial-type flagellum-dependent cell motility"/>
    <property type="evidence" value="ECO:0007669"/>
    <property type="project" value="InterPro"/>
</dbReference>
<evidence type="ECO:0000313" key="11">
    <source>
        <dbReference type="Proteomes" id="UP000318017"/>
    </source>
</evidence>
<evidence type="ECO:0000256" key="3">
    <source>
        <dbReference type="ARBA" id="ARBA00021897"/>
    </source>
</evidence>
<sequence length="161" mass="16900">MDAPQPKPAESEAGQEAPPADAVASNASQLLEDAEAALGSIDSQNQPASSPSNASQAKPSSAAPFQLQDLVGTEGPPEKCSIDLLRDVDLDLKIELGRTQMLLEDVLQLRRGSVVTLDKLAGDPVDLFVNGRLVARGEILVLNDNFCVRVAELVGSDAVVE</sequence>
<keyword evidence="10" id="KW-0966">Cell projection</keyword>
<accession>A0A518GGL0</accession>
<dbReference type="OrthoDB" id="9773459at2"/>
<dbReference type="RefSeq" id="WP_145085566.1">
    <property type="nucleotide sequence ID" value="NZ_CP036298.1"/>
</dbReference>
<comment type="subcellular location">
    <subcellularLocation>
        <location evidence="1">Cell membrane</location>
        <topology evidence="1">Peripheral membrane protein</topology>
        <orientation evidence="1">Cytoplasmic side</orientation>
    </subcellularLocation>
</comment>
<dbReference type="InterPro" id="IPR012826">
    <property type="entry name" value="FliN"/>
</dbReference>
<dbReference type="NCBIfam" id="TIGR02480">
    <property type="entry name" value="fliN"/>
    <property type="match status" value="1"/>
</dbReference>
<dbReference type="PANTHER" id="PTHR43484">
    <property type="match status" value="1"/>
</dbReference>